<keyword evidence="1" id="KW-1133">Transmembrane helix</keyword>
<evidence type="ECO:0000256" key="1">
    <source>
        <dbReference type="SAM" id="Phobius"/>
    </source>
</evidence>
<accession>A0A8R2R666</accession>
<name>A0A8R2R666_BOMMO</name>
<sequence>MVCGGVRGSNADHDGAISPSLHVQKAKNSGARRYNWNALVHLLFYELYSRQRYLIFAGSLYSIIGTCYQAVLMFRISCVGNMAFSNNSLVEIRIHKSRCNLPSFMTIGLVFRTKLTKIGRIESKMSLSSLESRGFGRNWQEKIFLRAEAATE</sequence>
<evidence type="ECO:0000313" key="2">
    <source>
        <dbReference type="EnsemblMetazoa" id="XP_037873086.1"/>
    </source>
</evidence>
<proteinExistence type="predicted"/>
<dbReference type="EnsemblMetazoa" id="XM_038017158.1">
    <property type="protein sequence ID" value="XP_037873086.1"/>
    <property type="gene ID" value="LOC101736719"/>
</dbReference>
<protein>
    <submittedName>
        <fullName evidence="2">Uncharacterized protein</fullName>
    </submittedName>
</protein>
<keyword evidence="3" id="KW-1185">Reference proteome</keyword>
<feature type="transmembrane region" description="Helical" evidence="1">
    <location>
        <begin position="53"/>
        <end position="74"/>
    </location>
</feature>
<organism evidence="2 3">
    <name type="scientific">Bombyx mori</name>
    <name type="common">Silk moth</name>
    <dbReference type="NCBI Taxonomy" id="7091"/>
    <lineage>
        <taxon>Eukaryota</taxon>
        <taxon>Metazoa</taxon>
        <taxon>Ecdysozoa</taxon>
        <taxon>Arthropoda</taxon>
        <taxon>Hexapoda</taxon>
        <taxon>Insecta</taxon>
        <taxon>Pterygota</taxon>
        <taxon>Neoptera</taxon>
        <taxon>Endopterygota</taxon>
        <taxon>Lepidoptera</taxon>
        <taxon>Glossata</taxon>
        <taxon>Ditrysia</taxon>
        <taxon>Bombycoidea</taxon>
        <taxon>Bombycidae</taxon>
        <taxon>Bombycinae</taxon>
        <taxon>Bombyx</taxon>
    </lineage>
</organism>
<dbReference type="Proteomes" id="UP000005204">
    <property type="component" value="Unassembled WGS sequence"/>
</dbReference>
<dbReference type="AlphaFoldDB" id="A0A8R2R666"/>
<reference evidence="3" key="1">
    <citation type="journal article" date="2008" name="Insect Biochem. Mol. Biol.">
        <title>The genome of a lepidopteran model insect, the silkworm Bombyx mori.</title>
        <authorList>
            <consortium name="International Silkworm Genome Consortium"/>
        </authorList>
    </citation>
    <scope>NUCLEOTIDE SEQUENCE [LARGE SCALE GENOMIC DNA]</scope>
    <source>
        <strain evidence="3">p50T</strain>
    </source>
</reference>
<reference evidence="2" key="2">
    <citation type="submission" date="2022-06" db="UniProtKB">
        <authorList>
            <consortium name="EnsemblMetazoa"/>
        </authorList>
    </citation>
    <scope>IDENTIFICATION</scope>
    <source>
        <strain evidence="2">p50T (Dazao)</strain>
    </source>
</reference>
<evidence type="ECO:0000313" key="3">
    <source>
        <dbReference type="Proteomes" id="UP000005204"/>
    </source>
</evidence>
<keyword evidence="1" id="KW-0812">Transmembrane</keyword>
<keyword evidence="1" id="KW-0472">Membrane</keyword>